<dbReference type="EMBL" id="BQNB010009404">
    <property type="protein sequence ID" value="GJS63071.1"/>
    <property type="molecule type" value="Genomic_DNA"/>
</dbReference>
<accession>A0ABQ4XCS4</accession>
<gene>
    <name evidence="1" type="ORF">Tco_0677635</name>
</gene>
<evidence type="ECO:0008006" key="3">
    <source>
        <dbReference type="Google" id="ProtNLM"/>
    </source>
</evidence>
<proteinExistence type="predicted"/>
<dbReference type="Proteomes" id="UP001151760">
    <property type="component" value="Unassembled WGS sequence"/>
</dbReference>
<protein>
    <recommendedName>
        <fullName evidence="3">Retrotransposon gag domain-containing protein</fullName>
    </recommendedName>
</protein>
<evidence type="ECO:0000313" key="2">
    <source>
        <dbReference type="Proteomes" id="UP001151760"/>
    </source>
</evidence>
<sequence>MTERNDYISVTRKNCISNDNEGRKIERNFVEIAGTFLVKIRENTFNGAIGENMFEHINKFLKVVGPIKINGVSQDRFRLSIFPISLAGAAGEWVKKIGSITTWEDLVEKFIQKFYQLSDNNEEIEAGEVEDPENITDIFKIEENLFDYETPLCKAFNDFNYLLKIDTDLFTFDIQGIKTYEEYELNNPVTRDAEEPWLDKGVPYQLCDHICEPYHFNNGITKWPTCSLDIDGFCNSGELPGMVRVGSMTYFHDHKWYDELADEKLKEETLMHKAKVEESWGNATPGVMKFCAWLINSFGNFYELDYNVLVKLQESWWMINTHEVVPFTHLESYGQRPYANFKIEKAYDPYLEINNIFGRNYDTSNADKKYIAIKESEYLSHAKDNLDAYRELLRIIDEGWVMETPNEE</sequence>
<name>A0ABQ4XCS4_9ASTR</name>
<evidence type="ECO:0000313" key="1">
    <source>
        <dbReference type="EMBL" id="GJS63071.1"/>
    </source>
</evidence>
<organism evidence="1 2">
    <name type="scientific">Tanacetum coccineum</name>
    <dbReference type="NCBI Taxonomy" id="301880"/>
    <lineage>
        <taxon>Eukaryota</taxon>
        <taxon>Viridiplantae</taxon>
        <taxon>Streptophyta</taxon>
        <taxon>Embryophyta</taxon>
        <taxon>Tracheophyta</taxon>
        <taxon>Spermatophyta</taxon>
        <taxon>Magnoliopsida</taxon>
        <taxon>eudicotyledons</taxon>
        <taxon>Gunneridae</taxon>
        <taxon>Pentapetalae</taxon>
        <taxon>asterids</taxon>
        <taxon>campanulids</taxon>
        <taxon>Asterales</taxon>
        <taxon>Asteraceae</taxon>
        <taxon>Asteroideae</taxon>
        <taxon>Anthemideae</taxon>
        <taxon>Anthemidinae</taxon>
        <taxon>Tanacetum</taxon>
    </lineage>
</organism>
<reference evidence="1" key="2">
    <citation type="submission" date="2022-01" db="EMBL/GenBank/DDBJ databases">
        <authorList>
            <person name="Yamashiro T."/>
            <person name="Shiraishi A."/>
            <person name="Satake H."/>
            <person name="Nakayama K."/>
        </authorList>
    </citation>
    <scope>NUCLEOTIDE SEQUENCE</scope>
</reference>
<comment type="caution">
    <text evidence="1">The sequence shown here is derived from an EMBL/GenBank/DDBJ whole genome shotgun (WGS) entry which is preliminary data.</text>
</comment>
<reference evidence="1" key="1">
    <citation type="journal article" date="2022" name="Int. J. Mol. Sci.">
        <title>Draft Genome of Tanacetum Coccineum: Genomic Comparison of Closely Related Tanacetum-Family Plants.</title>
        <authorList>
            <person name="Yamashiro T."/>
            <person name="Shiraishi A."/>
            <person name="Nakayama K."/>
            <person name="Satake H."/>
        </authorList>
    </citation>
    <scope>NUCLEOTIDE SEQUENCE</scope>
</reference>
<keyword evidence="2" id="KW-1185">Reference proteome</keyword>